<dbReference type="Proteomes" id="UP001465976">
    <property type="component" value="Unassembled WGS sequence"/>
</dbReference>
<dbReference type="InterPro" id="IPR041679">
    <property type="entry name" value="DNA2/NAM7-like_C"/>
</dbReference>
<comment type="caution">
    <text evidence="3">The sequence shown here is derived from an EMBL/GenBank/DDBJ whole genome shotgun (WGS) entry which is preliminary data.</text>
</comment>
<dbReference type="InterPro" id="IPR045055">
    <property type="entry name" value="DNA2/NAM7-like"/>
</dbReference>
<dbReference type="PANTHER" id="PTHR10887">
    <property type="entry name" value="DNA2/NAM7 HELICASE FAMILY"/>
    <property type="match status" value="1"/>
</dbReference>
<name>A0ABR3EKM3_9AGAR</name>
<dbReference type="InterPro" id="IPR027417">
    <property type="entry name" value="P-loop_NTPase"/>
</dbReference>
<organism evidence="3 4">
    <name type="scientific">Marasmius crinis-equi</name>
    <dbReference type="NCBI Taxonomy" id="585013"/>
    <lineage>
        <taxon>Eukaryota</taxon>
        <taxon>Fungi</taxon>
        <taxon>Dikarya</taxon>
        <taxon>Basidiomycota</taxon>
        <taxon>Agaricomycotina</taxon>
        <taxon>Agaricomycetes</taxon>
        <taxon>Agaricomycetidae</taxon>
        <taxon>Agaricales</taxon>
        <taxon>Marasmiineae</taxon>
        <taxon>Marasmiaceae</taxon>
        <taxon>Marasmius</taxon>
    </lineage>
</organism>
<dbReference type="EMBL" id="JBAHYK010003520">
    <property type="protein sequence ID" value="KAL0563436.1"/>
    <property type="molecule type" value="Genomic_DNA"/>
</dbReference>
<feature type="non-terminal residue" evidence="3">
    <location>
        <position position="797"/>
    </location>
</feature>
<dbReference type="CDD" id="cd18808">
    <property type="entry name" value="SF1_C_Upf1"/>
    <property type="match status" value="1"/>
</dbReference>
<evidence type="ECO:0000259" key="2">
    <source>
        <dbReference type="Pfam" id="PF13087"/>
    </source>
</evidence>
<protein>
    <recommendedName>
        <fullName evidence="2">DNA2/NAM7 helicase-like C-terminal domain-containing protein</fullName>
    </recommendedName>
</protein>
<evidence type="ECO:0000256" key="1">
    <source>
        <dbReference type="SAM" id="MobiDB-lite"/>
    </source>
</evidence>
<reference evidence="3 4" key="1">
    <citation type="submission" date="2024-02" db="EMBL/GenBank/DDBJ databases">
        <title>A draft genome for the cacao thread blight pathogen Marasmius crinis-equi.</title>
        <authorList>
            <person name="Cohen S.P."/>
            <person name="Baruah I.K."/>
            <person name="Amoako-Attah I."/>
            <person name="Bukari Y."/>
            <person name="Meinhardt L.W."/>
            <person name="Bailey B.A."/>
        </authorList>
    </citation>
    <scope>NUCLEOTIDE SEQUENCE [LARGE SCALE GENOMIC DNA]</scope>
    <source>
        <strain evidence="3 4">GH-76</strain>
    </source>
</reference>
<accession>A0ABR3EKM3</accession>
<feature type="domain" description="DNA2/NAM7 helicase-like C-terminal" evidence="2">
    <location>
        <begin position="9"/>
        <end position="172"/>
    </location>
</feature>
<feature type="region of interest" description="Disordered" evidence="1">
    <location>
        <begin position="777"/>
        <end position="797"/>
    </location>
</feature>
<proteinExistence type="predicted"/>
<dbReference type="SUPFAM" id="SSF52540">
    <property type="entry name" value="P-loop containing nucleoside triphosphate hydrolases"/>
    <property type="match status" value="1"/>
</dbReference>
<dbReference type="Gene3D" id="3.40.50.300">
    <property type="entry name" value="P-loop containing nucleotide triphosphate hydrolases"/>
    <property type="match status" value="1"/>
</dbReference>
<keyword evidence="4" id="KW-1185">Reference proteome</keyword>
<dbReference type="InterPro" id="IPR047187">
    <property type="entry name" value="SF1_C_Upf1"/>
</dbReference>
<dbReference type="Pfam" id="PF13087">
    <property type="entry name" value="AAA_12"/>
    <property type="match status" value="1"/>
</dbReference>
<dbReference type="PANTHER" id="PTHR10887:SF341">
    <property type="entry name" value="NFX1-TYPE ZINC FINGER-CONTAINING PROTEIN 1"/>
    <property type="match status" value="1"/>
</dbReference>
<evidence type="ECO:0000313" key="4">
    <source>
        <dbReference type="Proteomes" id="UP001465976"/>
    </source>
</evidence>
<evidence type="ECO:0000313" key="3">
    <source>
        <dbReference type="EMBL" id="KAL0563436.1"/>
    </source>
</evidence>
<sequence length="797" mass="90175">YPPVAGMQKDVFFLSHMNAEDGAADDSVSKTNQFEVAMVVDLVKYFLKQEAYSAPGDVAVLCAYLGQLQQVRAALRDLQIDVSLDDRDTEQLERHGISDEDALEKVSVVKHIRLGTVDVFQGEEAKIVIVSLVRNTGTFESENASIGFLKSSNRINVALSRAQHGLYVLGNASNLRKNATWKTIIDEMDAKEQIGFGIPICCPRHPDRTSIITVPGELSQKAPEVCGEPCSDQTCVECLPKHKKKDIVDFLMQRTLEDIDLTSEETSDRLITLTCGHIFTVETLDGHCHMPDYYEVDPYTGSYLSTKAPPVDFQNPPTCPTCRSPITALRYGRVVKRANLDILERNVASNMAKELEQLWPAVQVLVAELPELQDKARKLEYREASSRIDEINEDRRTSLSKANPKEIAHHNLFTSNGLHYFHGLSTAEGRQWFKIISDVHKLYKKVASISRRRSSHVRAYEAALSTLFRLEMAHLGSGDEVGAVNAPEQLALDIVHKNIGQPPPKADVRYQIEAFLLSVELRFMLGQIATSRMEGLTVTSNEEKEVDHRRLWSSFVEFLYRSCEVDCQKALAIAESSSSSRLAARSATSSLCARFERFRFSLLQKREEHVRAGTAQKQEVRQGMVKEIHERIQEWTQYMKQAEDTYMRSRQQESLAERAWFRENCRSKIERILQEAHALETHIKRDTFYQSVSLQEKESIVKAFGFSHRGHFYNCPNGHTFVITEVREVPPSTMNFRTENTGSAEEPWRRVGARNVERSLEEAIITLTHPIPVHASLKRSRDGKVQKTVRGGGLQTP</sequence>
<gene>
    <name evidence="3" type="ORF">V5O48_018631</name>
</gene>
<feature type="non-terminal residue" evidence="3">
    <location>
        <position position="1"/>
    </location>
</feature>